<dbReference type="PANTHER" id="PTHR30158">
    <property type="entry name" value="ACRA/E-RELATED COMPONENT OF DRUG EFFLUX TRANSPORTER"/>
    <property type="match status" value="1"/>
</dbReference>
<dbReference type="InterPro" id="IPR058624">
    <property type="entry name" value="MdtA-like_HH"/>
</dbReference>
<evidence type="ECO:0000259" key="3">
    <source>
        <dbReference type="Pfam" id="PF25876"/>
    </source>
</evidence>
<dbReference type="Gene3D" id="1.10.287.470">
    <property type="entry name" value="Helix hairpin bin"/>
    <property type="match status" value="1"/>
</dbReference>
<dbReference type="SUPFAM" id="SSF111369">
    <property type="entry name" value="HlyD-like secretion proteins"/>
    <property type="match status" value="1"/>
</dbReference>
<feature type="domain" description="Multidrug resistance protein MdtA-like beta-barrel" evidence="5">
    <location>
        <begin position="253"/>
        <end position="309"/>
    </location>
</feature>
<proteinExistence type="inferred from homology"/>
<dbReference type="EMBL" id="BLJN01000001">
    <property type="protein sequence ID" value="GFE78209.1"/>
    <property type="molecule type" value="Genomic_DNA"/>
</dbReference>
<reference evidence="8" key="1">
    <citation type="submission" date="2020-01" db="EMBL/GenBank/DDBJ databases">
        <title>'Steroidobacter agaridevorans' sp. nov., agar-degrading bacteria isolated from rhizosphere soils.</title>
        <authorList>
            <person name="Ikenaga M."/>
            <person name="Kataoka M."/>
            <person name="Murouchi A."/>
            <person name="Katsuragi S."/>
            <person name="Sakai M."/>
        </authorList>
    </citation>
    <scope>NUCLEOTIDE SEQUENCE [LARGE SCALE GENOMIC DNA]</scope>
    <source>
        <strain evidence="8">YU21-B</strain>
    </source>
</reference>
<dbReference type="InterPro" id="IPR006143">
    <property type="entry name" value="RND_pump_MFP"/>
</dbReference>
<evidence type="ECO:0000259" key="6">
    <source>
        <dbReference type="Pfam" id="PF25967"/>
    </source>
</evidence>
<evidence type="ECO:0000259" key="5">
    <source>
        <dbReference type="Pfam" id="PF25944"/>
    </source>
</evidence>
<keyword evidence="7" id="KW-0131">Cell cycle</keyword>
<dbReference type="AlphaFoldDB" id="A0A829Y500"/>
<dbReference type="FunFam" id="2.40.420.20:FF:000001">
    <property type="entry name" value="Efflux RND transporter periplasmic adaptor subunit"/>
    <property type="match status" value="1"/>
</dbReference>
<protein>
    <submittedName>
        <fullName evidence="7">Resistance-nodulation-cell division (RND) multidrug efflux membrane fusion protein MexE</fullName>
    </submittedName>
</protein>
<dbReference type="PROSITE" id="PS51257">
    <property type="entry name" value="PROKAR_LIPOPROTEIN"/>
    <property type="match status" value="1"/>
</dbReference>
<dbReference type="GO" id="GO:0046677">
    <property type="term" value="P:response to antibiotic"/>
    <property type="evidence" value="ECO:0007669"/>
    <property type="project" value="TreeGrafter"/>
</dbReference>
<dbReference type="InterPro" id="IPR058625">
    <property type="entry name" value="MdtA-like_BSH"/>
</dbReference>
<evidence type="ECO:0000313" key="8">
    <source>
        <dbReference type="Proteomes" id="UP000445000"/>
    </source>
</evidence>
<dbReference type="GO" id="GO:0022857">
    <property type="term" value="F:transmembrane transporter activity"/>
    <property type="evidence" value="ECO:0007669"/>
    <property type="project" value="InterPro"/>
</dbReference>
<comment type="similarity">
    <text evidence="2">Belongs to the membrane fusion protein (MFP) (TC 8.A.1) family.</text>
</comment>
<gene>
    <name evidence="7" type="primary">mexE</name>
    <name evidence="7" type="ORF">GCM10011487_02090</name>
</gene>
<comment type="subcellular location">
    <subcellularLocation>
        <location evidence="1">Cell inner membrane</location>
        <topology evidence="1">Lipid-anchor</topology>
    </subcellularLocation>
</comment>
<dbReference type="GO" id="GO:0005886">
    <property type="term" value="C:plasma membrane"/>
    <property type="evidence" value="ECO:0007669"/>
    <property type="project" value="UniProtKB-SubCell"/>
</dbReference>
<dbReference type="GO" id="GO:0051301">
    <property type="term" value="P:cell division"/>
    <property type="evidence" value="ECO:0007669"/>
    <property type="project" value="UniProtKB-KW"/>
</dbReference>
<dbReference type="Gene3D" id="2.40.420.20">
    <property type="match status" value="1"/>
</dbReference>
<accession>A0A829Y500</accession>
<feature type="domain" description="Multidrug resistance protein MdtA-like C-terminal permuted SH3" evidence="6">
    <location>
        <begin position="318"/>
        <end position="377"/>
    </location>
</feature>
<comment type="caution">
    <text evidence="7">The sequence shown here is derived from an EMBL/GenBank/DDBJ whole genome shotgun (WGS) entry which is preliminary data.</text>
</comment>
<feature type="domain" description="Multidrug resistance protein MdtA-like barrel-sandwich hybrid" evidence="4">
    <location>
        <begin position="74"/>
        <end position="215"/>
    </location>
</feature>
<dbReference type="Proteomes" id="UP000445000">
    <property type="component" value="Unassembled WGS sequence"/>
</dbReference>
<dbReference type="Pfam" id="PF25944">
    <property type="entry name" value="Beta-barrel_RND"/>
    <property type="match status" value="1"/>
</dbReference>
<sequence length="406" mass="43882">MNNTTRDSQPAGRFVTVVLPALAAAVLTLLLQGCSSEAQTQAAAPLPQVSVAAALERDVQEWDEFTGRLEAVESVEIRPRVTGYIESVNFTEGSIVKKGELLFVIDPRPYRADLSKAEAELARAVARAELSNTDVVRSEKLLGVKAVSREEYDQRLNAQRESQANVEAARAAVTAAKLNLEFTRVTAPITGRVSRAVVTAGNLVTGGSTQATLLTTLVSIDPIYVTFEGDEQVYLKYTELARRGDRPSSRDAANPVLMALANEQGFPHKGAMTFVDNQVDPRTGTIRARASFENKDGYLTPGLFARVKLLGHSSHKTVLVDDRAIGTDQSQKFVYVVDGENKVSYRSVKVGRLTDGLRIVEDGLAPGENVVVNGLQRVHPGVIVAPEKVAMDARLNDNAMLASTKP</sequence>
<dbReference type="RefSeq" id="WP_161810138.1">
    <property type="nucleotide sequence ID" value="NZ_BLJN01000001.1"/>
</dbReference>
<dbReference type="Gene3D" id="2.40.30.170">
    <property type="match status" value="1"/>
</dbReference>
<organism evidence="7 8">
    <name type="scientific">Steroidobacter agaridevorans</name>
    <dbReference type="NCBI Taxonomy" id="2695856"/>
    <lineage>
        <taxon>Bacteria</taxon>
        <taxon>Pseudomonadati</taxon>
        <taxon>Pseudomonadota</taxon>
        <taxon>Gammaproteobacteria</taxon>
        <taxon>Steroidobacterales</taxon>
        <taxon>Steroidobacteraceae</taxon>
        <taxon>Steroidobacter</taxon>
    </lineage>
</organism>
<dbReference type="NCBIfam" id="TIGR01730">
    <property type="entry name" value="RND_mfp"/>
    <property type="match status" value="1"/>
</dbReference>
<dbReference type="Pfam" id="PF25967">
    <property type="entry name" value="RND-MFP_C"/>
    <property type="match status" value="1"/>
</dbReference>
<dbReference type="PANTHER" id="PTHR30158:SF26">
    <property type="entry name" value="RESISTANCE-NODULATION-CELL DIVISION (RND) MULTIDRUG EFFLUX MEMBRANE FUSION PROTEIN MEXE"/>
    <property type="match status" value="1"/>
</dbReference>
<feature type="domain" description="Multidrug resistance protein MdtA-like alpha-helical hairpin" evidence="3">
    <location>
        <begin position="114"/>
        <end position="183"/>
    </location>
</feature>
<evidence type="ECO:0000259" key="4">
    <source>
        <dbReference type="Pfam" id="PF25917"/>
    </source>
</evidence>
<dbReference type="Pfam" id="PF25917">
    <property type="entry name" value="BSH_RND"/>
    <property type="match status" value="1"/>
</dbReference>
<evidence type="ECO:0000256" key="2">
    <source>
        <dbReference type="ARBA" id="ARBA00009477"/>
    </source>
</evidence>
<keyword evidence="8" id="KW-1185">Reference proteome</keyword>
<dbReference type="InterPro" id="IPR058627">
    <property type="entry name" value="MdtA-like_C"/>
</dbReference>
<dbReference type="Pfam" id="PF25876">
    <property type="entry name" value="HH_MFP_RND"/>
    <property type="match status" value="1"/>
</dbReference>
<evidence type="ECO:0000313" key="7">
    <source>
        <dbReference type="EMBL" id="GFE78209.1"/>
    </source>
</evidence>
<dbReference type="Gene3D" id="2.40.50.100">
    <property type="match status" value="1"/>
</dbReference>
<name>A0A829Y500_9GAMM</name>
<keyword evidence="7" id="KW-0132">Cell division</keyword>
<evidence type="ECO:0000256" key="1">
    <source>
        <dbReference type="ARBA" id="ARBA00004519"/>
    </source>
</evidence>
<dbReference type="InterPro" id="IPR058626">
    <property type="entry name" value="MdtA-like_b-barrel"/>
</dbReference>